<dbReference type="EMBL" id="QGNW01001275">
    <property type="protein sequence ID" value="RVW47640.1"/>
    <property type="molecule type" value="Genomic_DNA"/>
</dbReference>
<name>A0A438EIX4_VITVI</name>
<evidence type="ECO:0000313" key="1">
    <source>
        <dbReference type="EMBL" id="RVW47640.1"/>
    </source>
</evidence>
<evidence type="ECO:0000313" key="2">
    <source>
        <dbReference type="Proteomes" id="UP000288805"/>
    </source>
</evidence>
<dbReference type="AlphaFoldDB" id="A0A438EIX4"/>
<protein>
    <submittedName>
        <fullName evidence="1">Uncharacterized protein</fullName>
    </submittedName>
</protein>
<organism evidence="1 2">
    <name type="scientific">Vitis vinifera</name>
    <name type="common">Grape</name>
    <dbReference type="NCBI Taxonomy" id="29760"/>
    <lineage>
        <taxon>Eukaryota</taxon>
        <taxon>Viridiplantae</taxon>
        <taxon>Streptophyta</taxon>
        <taxon>Embryophyta</taxon>
        <taxon>Tracheophyta</taxon>
        <taxon>Spermatophyta</taxon>
        <taxon>Magnoliopsida</taxon>
        <taxon>eudicotyledons</taxon>
        <taxon>Gunneridae</taxon>
        <taxon>Pentapetalae</taxon>
        <taxon>rosids</taxon>
        <taxon>Vitales</taxon>
        <taxon>Vitaceae</taxon>
        <taxon>Viteae</taxon>
        <taxon>Vitis</taxon>
    </lineage>
</organism>
<proteinExistence type="predicted"/>
<reference evidence="1 2" key="1">
    <citation type="journal article" date="2018" name="PLoS Genet.">
        <title>Population sequencing reveals clonal diversity and ancestral inbreeding in the grapevine cultivar Chardonnay.</title>
        <authorList>
            <person name="Roach M.J."/>
            <person name="Johnson D.L."/>
            <person name="Bohlmann J."/>
            <person name="van Vuuren H.J."/>
            <person name="Jones S.J."/>
            <person name="Pretorius I.S."/>
            <person name="Schmidt S.A."/>
            <person name="Borneman A.R."/>
        </authorList>
    </citation>
    <scope>NUCLEOTIDE SEQUENCE [LARGE SCALE GENOMIC DNA]</scope>
    <source>
        <strain evidence="2">cv. Chardonnay</strain>
        <tissue evidence="1">Leaf</tissue>
    </source>
</reference>
<comment type="caution">
    <text evidence="1">The sequence shown here is derived from an EMBL/GenBank/DDBJ whole genome shotgun (WGS) entry which is preliminary data.</text>
</comment>
<accession>A0A438EIX4</accession>
<sequence length="186" mass="22193">MSPYRLIYGKACHLPVEVEYKAWWAIKRLNMDLIRAGEKRCLDLNEMEELRNDAYINSKVAKQRMKKWHDQLISNKELRKGQRVLLYDSRLQYLSRKAQVKVDRRNCKKIERICSELMPFQARQSHHRPLLLLISLCLIRSLIQERELSHHFHIITPRHSGGTTSSLFFNRFYNIEDNVQLGWGES</sequence>
<dbReference type="Proteomes" id="UP000288805">
    <property type="component" value="Unassembled WGS sequence"/>
</dbReference>
<gene>
    <name evidence="1" type="ORF">CK203_109777</name>
</gene>